<name>A0AA97ALL8_LEPBY</name>
<dbReference type="PROSITE" id="PS51779">
    <property type="entry name" value="POTRA"/>
    <property type="match status" value="1"/>
</dbReference>
<sequence length="578" mass="63860">MSVLRCLTRLGQCYILLLVGLEQPSKSQPIPLNQAPVEPLPRELQPPSTRTQPEVSPRLPPPDQLIPSAPNAPLPSNIPDGEIPDTITVERFEIKGNTVFSSVELANALKRFTKKPISLVELFQARDTITQLYAQRGYITSGAFIPPQKLQGGVVQIQVIEGTIEDIKVTGTRRLNPAYIRSRVELATGQPFDRNRLLEALRLLQLNPLIQNLSAELSAGTRPGVGLLEVRVTEAKTFAADFRLDNARSPSAGTDRRQIQLNEANLLGLGDALSLSYTNTNGSNAGDFSYSLPISPSNGTLSFNVGVSSSRVIEPPFDVLDIESKSRYYEITLRQPLTQSLNQEFAIGITATRRESQATLLDGEIPFPGLGADNDGRTRLTAVRFFQDWTQRSNRSVFAVRSQFSIGLNALNATINAEVPDSRFFAWRTQAQWVRLLAPDTLLLLRSDFQLADRALLPFEQFGLGGIDSVRGYRQDLILSDSGFFGSAEVRIPVLRATRSNVLLQFAPFVDVGTAWNLSDRPDPDPSTLVSLGLGLRLQIGNQFTARFDWGIPLVEIEGAKRTWQENGLYFSINYTAR</sequence>
<feature type="region of interest" description="Disordered" evidence="9">
    <location>
        <begin position="28"/>
        <end position="82"/>
    </location>
</feature>
<gene>
    <name evidence="11" type="ORF">Q2T42_20035</name>
</gene>
<evidence type="ECO:0000313" key="11">
    <source>
        <dbReference type="EMBL" id="WNZ44123.1"/>
    </source>
</evidence>
<reference evidence="11" key="2">
    <citation type="submission" date="2023-07" db="EMBL/GenBank/DDBJ databases">
        <authorList>
            <person name="Bai X.-H."/>
            <person name="Wang H.-H."/>
            <person name="Wang J."/>
            <person name="Ma M.-Y."/>
            <person name="Hu H.-H."/>
            <person name="Song Z.-L."/>
            <person name="Ma H.-G."/>
            <person name="Fan Y."/>
            <person name="Du C.-Y."/>
            <person name="Xu J.-C."/>
        </authorList>
    </citation>
    <scope>NUCLEOTIDE SEQUENCE</scope>
    <source>
        <strain evidence="11">CZ1</strain>
    </source>
</reference>
<dbReference type="PANTHER" id="PTHR34597:SF3">
    <property type="entry name" value="OUTER MEMBRANE TRANSPORTER CDIB"/>
    <property type="match status" value="1"/>
</dbReference>
<keyword evidence="3" id="KW-0813">Transport</keyword>
<keyword evidence="8" id="KW-0998">Cell outer membrane</keyword>
<evidence type="ECO:0000256" key="9">
    <source>
        <dbReference type="SAM" id="MobiDB-lite"/>
    </source>
</evidence>
<organism evidence="11">
    <name type="scientific">Leptolyngbya boryana CZ1</name>
    <dbReference type="NCBI Taxonomy" id="3060204"/>
    <lineage>
        <taxon>Bacteria</taxon>
        <taxon>Bacillati</taxon>
        <taxon>Cyanobacteriota</taxon>
        <taxon>Cyanophyceae</taxon>
        <taxon>Leptolyngbyales</taxon>
        <taxon>Leptolyngbyaceae</taxon>
        <taxon>Leptolyngbya group</taxon>
        <taxon>Leptolyngbya</taxon>
    </lineage>
</organism>
<dbReference type="Gene3D" id="3.10.20.310">
    <property type="entry name" value="membrane protein fhac"/>
    <property type="match status" value="1"/>
</dbReference>
<dbReference type="GO" id="GO:0009279">
    <property type="term" value="C:cell outer membrane"/>
    <property type="evidence" value="ECO:0007669"/>
    <property type="project" value="UniProtKB-SubCell"/>
</dbReference>
<dbReference type="InterPro" id="IPR051544">
    <property type="entry name" value="TPS_OM_transporter"/>
</dbReference>
<evidence type="ECO:0000256" key="7">
    <source>
        <dbReference type="ARBA" id="ARBA00023136"/>
    </source>
</evidence>
<accession>A0AA97ALL8</accession>
<dbReference type="InterPro" id="IPR013686">
    <property type="entry name" value="Polypept-transport_assoc_ShlB"/>
</dbReference>
<dbReference type="RefSeq" id="WP_316426311.1">
    <property type="nucleotide sequence ID" value="NZ_CP130144.1"/>
</dbReference>
<comment type="subcellular location">
    <subcellularLocation>
        <location evidence="1">Cell outer membrane</location>
    </subcellularLocation>
</comment>
<protein>
    <submittedName>
        <fullName evidence="11">ShlB/FhaC/HecB family hemolysin secretion/activation protein</fullName>
    </submittedName>
</protein>
<evidence type="ECO:0000256" key="1">
    <source>
        <dbReference type="ARBA" id="ARBA00004442"/>
    </source>
</evidence>
<keyword evidence="5" id="KW-0812">Transmembrane</keyword>
<dbReference type="Pfam" id="PF03865">
    <property type="entry name" value="ShlB"/>
    <property type="match status" value="1"/>
</dbReference>
<dbReference type="AlphaFoldDB" id="A0AA97ALL8"/>
<dbReference type="InterPro" id="IPR034746">
    <property type="entry name" value="POTRA"/>
</dbReference>
<dbReference type="Gene3D" id="2.40.160.50">
    <property type="entry name" value="membrane protein fhac: a member of the omp85/tpsb transporter family"/>
    <property type="match status" value="1"/>
</dbReference>
<evidence type="ECO:0000256" key="8">
    <source>
        <dbReference type="ARBA" id="ARBA00023237"/>
    </source>
</evidence>
<reference evidence="11" key="1">
    <citation type="journal article" date="2023" name="Plants (Basel)">
        <title>Genomic Analysis of Leptolyngbya boryana CZ1 Reveals Efficient Carbon Fixation Modules.</title>
        <authorList>
            <person name="Bai X."/>
            <person name="Wang H."/>
            <person name="Cheng W."/>
            <person name="Wang J."/>
            <person name="Ma M."/>
            <person name="Hu H."/>
            <person name="Song Z."/>
            <person name="Ma H."/>
            <person name="Fan Y."/>
            <person name="Du C."/>
            <person name="Xu J."/>
        </authorList>
    </citation>
    <scope>NUCLEOTIDE SEQUENCE</scope>
    <source>
        <strain evidence="11">CZ1</strain>
    </source>
</reference>
<evidence type="ECO:0000256" key="2">
    <source>
        <dbReference type="ARBA" id="ARBA00009055"/>
    </source>
</evidence>
<comment type="similarity">
    <text evidence="2">Belongs to the TPS (TC 1.B.20) family.</text>
</comment>
<proteinExistence type="inferred from homology"/>
<dbReference type="EMBL" id="CP130144">
    <property type="protein sequence ID" value="WNZ44123.1"/>
    <property type="molecule type" value="Genomic_DNA"/>
</dbReference>
<keyword evidence="7" id="KW-0472">Membrane</keyword>
<keyword evidence="4" id="KW-1134">Transmembrane beta strand</keyword>
<feature type="domain" description="POTRA" evidence="10">
    <location>
        <begin position="87"/>
        <end position="162"/>
    </location>
</feature>
<evidence type="ECO:0000256" key="3">
    <source>
        <dbReference type="ARBA" id="ARBA00022448"/>
    </source>
</evidence>
<evidence type="ECO:0000256" key="5">
    <source>
        <dbReference type="ARBA" id="ARBA00022692"/>
    </source>
</evidence>
<dbReference type="GO" id="GO:0046819">
    <property type="term" value="P:protein secretion by the type V secretion system"/>
    <property type="evidence" value="ECO:0007669"/>
    <property type="project" value="TreeGrafter"/>
</dbReference>
<dbReference type="GO" id="GO:0098046">
    <property type="term" value="C:type V protein secretion system complex"/>
    <property type="evidence" value="ECO:0007669"/>
    <property type="project" value="TreeGrafter"/>
</dbReference>
<dbReference type="InterPro" id="IPR005565">
    <property type="entry name" value="Hemolysn_activator_HlyB_C"/>
</dbReference>
<evidence type="ECO:0000256" key="4">
    <source>
        <dbReference type="ARBA" id="ARBA00022452"/>
    </source>
</evidence>
<dbReference type="GO" id="GO:0008320">
    <property type="term" value="F:protein transmembrane transporter activity"/>
    <property type="evidence" value="ECO:0007669"/>
    <property type="project" value="TreeGrafter"/>
</dbReference>
<evidence type="ECO:0000259" key="10">
    <source>
        <dbReference type="PROSITE" id="PS51779"/>
    </source>
</evidence>
<dbReference type="PANTHER" id="PTHR34597">
    <property type="entry name" value="SLR1661 PROTEIN"/>
    <property type="match status" value="1"/>
</dbReference>
<keyword evidence="6" id="KW-0653">Protein transport</keyword>
<dbReference type="Pfam" id="PF08479">
    <property type="entry name" value="POTRA_2"/>
    <property type="match status" value="1"/>
</dbReference>
<evidence type="ECO:0000256" key="6">
    <source>
        <dbReference type="ARBA" id="ARBA00022927"/>
    </source>
</evidence>